<evidence type="ECO:0000256" key="4">
    <source>
        <dbReference type="ARBA" id="ARBA00022840"/>
    </source>
</evidence>
<keyword evidence="3" id="KW-0547">Nucleotide-binding</keyword>
<dbReference type="InterPro" id="IPR003593">
    <property type="entry name" value="AAA+_ATPase"/>
</dbReference>
<evidence type="ECO:0000256" key="3">
    <source>
        <dbReference type="ARBA" id="ARBA00022741"/>
    </source>
</evidence>
<evidence type="ECO:0000313" key="9">
    <source>
        <dbReference type="EMBL" id="MDW2908711.1"/>
    </source>
</evidence>
<dbReference type="GO" id="GO:0016887">
    <property type="term" value="F:ATP hydrolysis activity"/>
    <property type="evidence" value="ECO:0007669"/>
    <property type="project" value="InterPro"/>
</dbReference>
<dbReference type="PROSITE" id="PS00211">
    <property type="entry name" value="ABC_TRANSPORTER_1"/>
    <property type="match status" value="1"/>
</dbReference>
<evidence type="ECO:0000259" key="6">
    <source>
        <dbReference type="PROSITE" id="PS50893"/>
    </source>
</evidence>
<dbReference type="Gene3D" id="3.40.50.300">
    <property type="entry name" value="P-loop containing nucleotide triphosphate hydrolases"/>
    <property type="match status" value="2"/>
</dbReference>
<comment type="similarity">
    <text evidence="1">Belongs to the ABC transporter superfamily.</text>
</comment>
<feature type="coiled-coil region" evidence="5">
    <location>
        <begin position="453"/>
        <end position="480"/>
    </location>
</feature>
<evidence type="ECO:0000256" key="1">
    <source>
        <dbReference type="ARBA" id="ARBA00005417"/>
    </source>
</evidence>
<evidence type="ECO:0000313" key="10">
    <source>
        <dbReference type="Proteomes" id="UP001275471"/>
    </source>
</evidence>
<dbReference type="InterPro" id="IPR027417">
    <property type="entry name" value="P-loop_NTPase"/>
</dbReference>
<dbReference type="InterPro" id="IPR003439">
    <property type="entry name" value="ABC_transporter-like_ATP-bd"/>
</dbReference>
<reference evidence="7 10" key="1">
    <citation type="submission" date="2023-10" db="EMBL/GenBank/DDBJ databases">
        <title>Genome sequences of Mycoplasma ovipneumoniae isolated from goats.</title>
        <authorList>
            <person name="Spergser J."/>
        </authorList>
    </citation>
    <scope>NUCLEOTIDE SEQUENCE</scope>
    <source>
        <strain evidence="9 10">1N</strain>
        <strain evidence="8">279</strain>
        <strain evidence="7">5N</strain>
    </source>
</reference>
<keyword evidence="2" id="KW-0813">Transport</keyword>
<dbReference type="Proteomes" id="UP001275471">
    <property type="component" value="Unassembled WGS sequence"/>
</dbReference>
<accession>A0AAJ2P5L5</accession>
<dbReference type="PROSITE" id="PS50893">
    <property type="entry name" value="ABC_TRANSPORTER_2"/>
    <property type="match status" value="1"/>
</dbReference>
<name>A0AAJ2P5L5_9BACT</name>
<dbReference type="EMBL" id="JAWPFF010000021">
    <property type="protein sequence ID" value="MDW2908711.1"/>
    <property type="molecule type" value="Genomic_DNA"/>
</dbReference>
<evidence type="ECO:0000313" key="7">
    <source>
        <dbReference type="EMBL" id="MDW2892785.1"/>
    </source>
</evidence>
<gene>
    <name evidence="9" type="ORF">R7V75_03155</name>
    <name evidence="8" type="ORF">R7V77_03355</name>
    <name evidence="7" type="ORF">R7W54_02250</name>
</gene>
<dbReference type="Proteomes" id="UP001276398">
    <property type="component" value="Unassembled WGS sequence"/>
</dbReference>
<dbReference type="RefSeq" id="WP_318053084.1">
    <property type="nucleotide sequence ID" value="NZ_JAWPEX010000011.1"/>
</dbReference>
<sequence length="778" mass="91306">MEIALQTKKLEKYFINKFATVKAVDGINLSLKKGQILGIIGESGSGKTTIGRCLVRLYENFGGQVQLLGQIISGKKLSRKQNLFLRKNMQMIFQDPFSSLNQQKNIYSILKETLVINGVIKAKIKDIFQDWNDLIFHFKRTLEKKYLEIELLMLQGQNHELEQFFAYWQEQIKIIEDELEKFSPETGDQNLNNEFFGQYLLYFERKQKLFGSIYNLAYENVAKLHDYFYEIQKIYRKKEQAKVEAEYRQALKDVENLRSLIKAQKSFFKKTLNESGLNLKKEASQELSKFTDQNNLVSSYIAEFFYEYKIANNNALTSRDLEKYSFFKKQAIINCQISKFLRHHSRKIWEKNLFSFLEISQIEQIIETLNNFKKIMSENYKDVIFDKTNVKNYLTTKDFRAKIFDHLLKIELNTYLETAKKNKQIFAQKVNFKTKYLQFKNIYTINKERGNSNADNIKKLAELEEILAKKQAEYDIIKNEFIQNYNNWHSEQMKEISFQRQAQTDFFSKISLLEKKVHAIHQKFIAKIKSVGQFSDQIGNINTRFNEKIAIIKTLNVEKVNIRNVYKNIQLFYGIKKAPSFFLLKRSIKKFILSELIYEALENVGLLRSFAYRYPHEFSGGQRQRIAIARALIVEPKVIIADEPIASLDISIQAQIINLLKKLVKEKNLSLIFIAHDLSVVEYLADEVLIMHAGKIVEKGKTDEIFQNPTHPYTINLLNSIPKISNAHIPFSPILFNNVYLEEQKFPNVIEELKLSQNHFVYGTKKQLDSWTLNKSQN</sequence>
<organism evidence="7 11">
    <name type="scientific">Mesomycoplasma ovipneumoniae</name>
    <dbReference type="NCBI Taxonomy" id="29562"/>
    <lineage>
        <taxon>Bacteria</taxon>
        <taxon>Bacillati</taxon>
        <taxon>Mycoplasmatota</taxon>
        <taxon>Mycoplasmoidales</taxon>
        <taxon>Metamycoplasmataceae</taxon>
        <taxon>Mesomycoplasma</taxon>
    </lineage>
</organism>
<dbReference type="InterPro" id="IPR050319">
    <property type="entry name" value="ABC_transp_ATP-bind"/>
</dbReference>
<evidence type="ECO:0000256" key="5">
    <source>
        <dbReference type="SAM" id="Coils"/>
    </source>
</evidence>
<dbReference type="PANTHER" id="PTHR43776">
    <property type="entry name" value="TRANSPORT ATP-BINDING PROTEIN"/>
    <property type="match status" value="1"/>
</dbReference>
<dbReference type="PANTHER" id="PTHR43776:SF7">
    <property type="entry name" value="D,D-DIPEPTIDE TRANSPORT ATP-BINDING PROTEIN DDPF-RELATED"/>
    <property type="match status" value="1"/>
</dbReference>
<dbReference type="InterPro" id="IPR017871">
    <property type="entry name" value="ABC_transporter-like_CS"/>
</dbReference>
<dbReference type="SUPFAM" id="SSF52540">
    <property type="entry name" value="P-loop containing nucleoside triphosphate hydrolases"/>
    <property type="match status" value="1"/>
</dbReference>
<dbReference type="EMBL" id="JAWPFE010000012">
    <property type="protein sequence ID" value="MDW2892785.1"/>
    <property type="molecule type" value="Genomic_DNA"/>
</dbReference>
<evidence type="ECO:0000313" key="11">
    <source>
        <dbReference type="Proteomes" id="UP001281777"/>
    </source>
</evidence>
<dbReference type="Proteomes" id="UP001281777">
    <property type="component" value="Unassembled WGS sequence"/>
</dbReference>
<evidence type="ECO:0000313" key="8">
    <source>
        <dbReference type="EMBL" id="MDW2898352.1"/>
    </source>
</evidence>
<feature type="domain" description="ABC transporter" evidence="6">
    <location>
        <begin position="5"/>
        <end position="718"/>
    </location>
</feature>
<dbReference type="InterPro" id="IPR013563">
    <property type="entry name" value="Oligopep_ABC_C"/>
</dbReference>
<dbReference type="GO" id="GO:0005524">
    <property type="term" value="F:ATP binding"/>
    <property type="evidence" value="ECO:0007669"/>
    <property type="project" value="UniProtKB-KW"/>
</dbReference>
<dbReference type="AlphaFoldDB" id="A0AAJ2P5L5"/>
<dbReference type="Pfam" id="PF08352">
    <property type="entry name" value="oligo_HPY"/>
    <property type="match status" value="1"/>
</dbReference>
<keyword evidence="10" id="KW-1185">Reference proteome</keyword>
<dbReference type="GO" id="GO:0055085">
    <property type="term" value="P:transmembrane transport"/>
    <property type="evidence" value="ECO:0007669"/>
    <property type="project" value="UniProtKB-ARBA"/>
</dbReference>
<protein>
    <submittedName>
        <fullName evidence="7">ATP-binding cassette domain-containing protein</fullName>
    </submittedName>
</protein>
<dbReference type="GO" id="GO:0015833">
    <property type="term" value="P:peptide transport"/>
    <property type="evidence" value="ECO:0007669"/>
    <property type="project" value="InterPro"/>
</dbReference>
<proteinExistence type="inferred from homology"/>
<dbReference type="EMBL" id="JAWPEX010000011">
    <property type="protein sequence ID" value="MDW2898352.1"/>
    <property type="molecule type" value="Genomic_DNA"/>
</dbReference>
<keyword evidence="5" id="KW-0175">Coiled coil</keyword>
<dbReference type="SMART" id="SM00382">
    <property type="entry name" value="AAA"/>
    <property type="match status" value="1"/>
</dbReference>
<evidence type="ECO:0000256" key="2">
    <source>
        <dbReference type="ARBA" id="ARBA00022448"/>
    </source>
</evidence>
<dbReference type="Pfam" id="PF00005">
    <property type="entry name" value="ABC_tran"/>
    <property type="match status" value="2"/>
</dbReference>
<keyword evidence="4 7" id="KW-0067">ATP-binding</keyword>
<comment type="caution">
    <text evidence="7">The sequence shown here is derived from an EMBL/GenBank/DDBJ whole genome shotgun (WGS) entry which is preliminary data.</text>
</comment>